<feature type="transmembrane region" description="Helical" evidence="2">
    <location>
        <begin position="62"/>
        <end position="78"/>
    </location>
</feature>
<dbReference type="RefSeq" id="WP_340522299.1">
    <property type="nucleotide sequence ID" value="NZ_JBBLXS010000360.1"/>
</dbReference>
<evidence type="ECO:0000256" key="2">
    <source>
        <dbReference type="SAM" id="Phobius"/>
    </source>
</evidence>
<dbReference type="NCBIfam" id="NF041742">
    <property type="entry name" value="WGxxGxxG_fam"/>
    <property type="match status" value="1"/>
</dbReference>
<evidence type="ECO:0000313" key="5">
    <source>
        <dbReference type="Proteomes" id="UP001384579"/>
    </source>
</evidence>
<keyword evidence="2" id="KW-0472">Membrane</keyword>
<sequence length="100" mass="10791">MKRSDLSKVIGAGIIAAGLAIVPANLPAAAQTNTAPGTNSTTTTTSPRSDVYRTESDRDFDWGWLGLLGLSGLFGLMPRKERETVNYTNSDRDPSVRTEY</sequence>
<dbReference type="Proteomes" id="UP001384579">
    <property type="component" value="Unassembled WGS sequence"/>
</dbReference>
<dbReference type="EMBL" id="JBBLXS010000360">
    <property type="protein sequence ID" value="MEK0187447.1"/>
    <property type="molecule type" value="Genomic_DNA"/>
</dbReference>
<comment type="caution">
    <text evidence="4">The sequence shown here is derived from an EMBL/GenBank/DDBJ whole genome shotgun (WGS) entry which is preliminary data.</text>
</comment>
<keyword evidence="3" id="KW-0732">Signal</keyword>
<feature type="chain" id="PRO_5046985316" evidence="3">
    <location>
        <begin position="31"/>
        <end position="100"/>
    </location>
</feature>
<evidence type="ECO:0000313" key="4">
    <source>
        <dbReference type="EMBL" id="MEK0187447.1"/>
    </source>
</evidence>
<keyword evidence="5" id="KW-1185">Reference proteome</keyword>
<proteinExistence type="predicted"/>
<feature type="region of interest" description="Disordered" evidence="1">
    <location>
        <begin position="30"/>
        <end position="52"/>
    </location>
</feature>
<feature type="compositionally biased region" description="Low complexity" evidence="1">
    <location>
        <begin position="32"/>
        <end position="47"/>
    </location>
</feature>
<accession>A0ABU8YSK7</accession>
<dbReference type="NCBIfam" id="NF038039">
    <property type="entry name" value="WGxxGxxG-CTERM"/>
    <property type="match status" value="1"/>
</dbReference>
<gene>
    <name evidence="4" type="ORF">WMG39_21700</name>
</gene>
<feature type="signal peptide" evidence="3">
    <location>
        <begin position="1"/>
        <end position="30"/>
    </location>
</feature>
<keyword evidence="2" id="KW-1133">Transmembrane helix</keyword>
<reference evidence="4 5" key="1">
    <citation type="journal article" date="2020" name="Harmful Algae">
        <title>Molecular and morphological characterization of a novel dihydroanatoxin-a producing Microcoleus species (cyanobacteria) from the Russian River, California, USA.</title>
        <authorList>
            <person name="Conklin K.Y."/>
            <person name="Stancheva R."/>
            <person name="Otten T.G."/>
            <person name="Fadness R."/>
            <person name="Boyer G.L."/>
            <person name="Read B."/>
            <person name="Zhang X."/>
            <person name="Sheath R.G."/>
        </authorList>
    </citation>
    <scope>NUCLEOTIDE SEQUENCE [LARGE SCALE GENOMIC DNA]</scope>
    <source>
        <strain evidence="4 5">PTRS2</strain>
    </source>
</reference>
<feature type="region of interest" description="Disordered" evidence="1">
    <location>
        <begin position="81"/>
        <end position="100"/>
    </location>
</feature>
<keyword evidence="2" id="KW-0812">Transmembrane</keyword>
<evidence type="ECO:0000256" key="3">
    <source>
        <dbReference type="SAM" id="SignalP"/>
    </source>
</evidence>
<evidence type="ECO:0000256" key="1">
    <source>
        <dbReference type="SAM" id="MobiDB-lite"/>
    </source>
</evidence>
<name>A0ABU8YSK7_9CYAN</name>
<protein>
    <submittedName>
        <fullName evidence="4">WGxxGxxG family protein</fullName>
    </submittedName>
</protein>
<organism evidence="4 5">
    <name type="scientific">Microcoleus anatoxicus PTRS2</name>
    <dbReference type="NCBI Taxonomy" id="2705321"/>
    <lineage>
        <taxon>Bacteria</taxon>
        <taxon>Bacillati</taxon>
        <taxon>Cyanobacteriota</taxon>
        <taxon>Cyanophyceae</taxon>
        <taxon>Oscillatoriophycideae</taxon>
        <taxon>Oscillatoriales</taxon>
        <taxon>Microcoleaceae</taxon>
        <taxon>Microcoleus</taxon>
        <taxon>Microcoleus anatoxicus</taxon>
    </lineage>
</organism>